<reference evidence="1 2" key="1">
    <citation type="submission" date="2023-06" db="EMBL/GenBank/DDBJ databases">
        <title>Sporosarcina sp. nov., isolated from Korean tranditional fermented seafood 'Jeotgal'.</title>
        <authorList>
            <person name="Yang A.I."/>
            <person name="Shin N.-R."/>
        </authorList>
    </citation>
    <scope>NUCLEOTIDE SEQUENCE [LARGE SCALE GENOMIC DNA]</scope>
    <source>
        <strain evidence="1 2">T2O-4</strain>
    </source>
</reference>
<evidence type="ECO:0000313" key="2">
    <source>
        <dbReference type="Proteomes" id="UP001303902"/>
    </source>
</evidence>
<dbReference type="Proteomes" id="UP001303902">
    <property type="component" value="Chromosome"/>
</dbReference>
<dbReference type="RefSeq" id="WP_317966796.1">
    <property type="nucleotide sequence ID" value="NZ_CP129118.1"/>
</dbReference>
<accession>A0ABZ0L5X3</accession>
<name>A0ABZ0L5X3_9BACL</name>
<sequence>MKFEDLVNETGFCISFEQVSVPKSKGVNLRFIVHKAKDSWQLRVHPQPDVEVTAYQIDFSYYITFLAAVNMYTRWNDDERFRGDAFRIYEKSMFLDYLENEWKLSGPELPGKRPILYALACIDHIVYIVSHEEPIVTKITSDITERN</sequence>
<dbReference type="EMBL" id="CP129118">
    <property type="protein sequence ID" value="WOV87057.1"/>
    <property type="molecule type" value="Genomic_DNA"/>
</dbReference>
<protein>
    <submittedName>
        <fullName evidence="1">Uncharacterized protein</fullName>
    </submittedName>
</protein>
<organism evidence="1 2">
    <name type="scientific">Sporosarcina oncorhynchi</name>
    <dbReference type="NCBI Taxonomy" id="3056444"/>
    <lineage>
        <taxon>Bacteria</taxon>
        <taxon>Bacillati</taxon>
        <taxon>Bacillota</taxon>
        <taxon>Bacilli</taxon>
        <taxon>Bacillales</taxon>
        <taxon>Caryophanaceae</taxon>
        <taxon>Sporosarcina</taxon>
    </lineage>
</organism>
<keyword evidence="2" id="KW-1185">Reference proteome</keyword>
<gene>
    <name evidence="1" type="ORF">QWT69_14455</name>
</gene>
<proteinExistence type="predicted"/>
<evidence type="ECO:0000313" key="1">
    <source>
        <dbReference type="EMBL" id="WOV87057.1"/>
    </source>
</evidence>